<keyword evidence="3" id="KW-1185">Reference proteome</keyword>
<accession>A0A813DGS4</accession>
<comment type="caution">
    <text evidence="2">The sequence shown here is derived from an EMBL/GenBank/DDBJ whole genome shotgun (WGS) entry which is preliminary data.</text>
</comment>
<evidence type="ECO:0000313" key="3">
    <source>
        <dbReference type="Proteomes" id="UP000654075"/>
    </source>
</evidence>
<gene>
    <name evidence="2" type="ORF">PGLA1383_LOCUS4327</name>
</gene>
<protein>
    <submittedName>
        <fullName evidence="2">Uncharacterized protein</fullName>
    </submittedName>
</protein>
<feature type="non-terminal residue" evidence="2">
    <location>
        <position position="212"/>
    </location>
</feature>
<dbReference type="Proteomes" id="UP000654075">
    <property type="component" value="Unassembled WGS sequence"/>
</dbReference>
<proteinExistence type="predicted"/>
<dbReference type="AlphaFoldDB" id="A0A813DGS4"/>
<reference evidence="2" key="1">
    <citation type="submission" date="2021-02" db="EMBL/GenBank/DDBJ databases">
        <authorList>
            <person name="Dougan E. K."/>
            <person name="Rhodes N."/>
            <person name="Thang M."/>
            <person name="Chan C."/>
        </authorList>
    </citation>
    <scope>NUCLEOTIDE SEQUENCE</scope>
</reference>
<name>A0A813DGS4_POLGL</name>
<organism evidence="2 3">
    <name type="scientific">Polarella glacialis</name>
    <name type="common">Dinoflagellate</name>
    <dbReference type="NCBI Taxonomy" id="89957"/>
    <lineage>
        <taxon>Eukaryota</taxon>
        <taxon>Sar</taxon>
        <taxon>Alveolata</taxon>
        <taxon>Dinophyceae</taxon>
        <taxon>Suessiales</taxon>
        <taxon>Suessiaceae</taxon>
        <taxon>Polarella</taxon>
    </lineage>
</organism>
<evidence type="ECO:0000313" key="2">
    <source>
        <dbReference type="EMBL" id="CAE8585418.1"/>
    </source>
</evidence>
<evidence type="ECO:0000256" key="1">
    <source>
        <dbReference type="SAM" id="MobiDB-lite"/>
    </source>
</evidence>
<feature type="non-terminal residue" evidence="2">
    <location>
        <position position="1"/>
    </location>
</feature>
<dbReference type="EMBL" id="CAJNNV010001626">
    <property type="protein sequence ID" value="CAE8585418.1"/>
    <property type="molecule type" value="Genomic_DNA"/>
</dbReference>
<sequence>GDALLERKLETKDAPAGSVFIRDDEAMVWLSEDEVKMLERLMKLSLAEFAPLLELVQPLPEAAVSWQEQCMAIVRQLLAELQAAGWTRHGAVPRLRHLLRRLEAQPPRGLDSAATFAEDAREVFRASAALYAPGTLEKSVSESMLISLEEALLSVAALRNLPEPQEEDCQACQEGPPLEVQMSLPTPRTSPAEAEAEGALLSDSDGSSKGLE</sequence>
<feature type="compositionally biased region" description="Low complexity" evidence="1">
    <location>
        <begin position="200"/>
        <end position="212"/>
    </location>
</feature>
<feature type="region of interest" description="Disordered" evidence="1">
    <location>
        <begin position="166"/>
        <end position="212"/>
    </location>
</feature>